<dbReference type="EMBL" id="JEME01001069">
    <property type="protein sequence ID" value="KYG08184.1"/>
    <property type="molecule type" value="Genomic_DNA"/>
</dbReference>
<dbReference type="Gene3D" id="3.55.30.10">
    <property type="entry name" value="Hsp33 domain"/>
    <property type="match status" value="1"/>
</dbReference>
<dbReference type="PANTHER" id="PTHR30111">
    <property type="entry name" value="33 KDA CHAPERONIN"/>
    <property type="match status" value="1"/>
</dbReference>
<keyword evidence="5" id="KW-0676">Redox-active center</keyword>
<accession>A0A150TU54</accession>
<dbReference type="InterPro" id="IPR016153">
    <property type="entry name" value="Heat_shock_Hsp33_N"/>
</dbReference>
<dbReference type="SUPFAM" id="SSF118352">
    <property type="entry name" value="HSP33 redox switch-like"/>
    <property type="match status" value="1"/>
</dbReference>
<gene>
    <name evidence="6" type="ORF">BE21_25130</name>
</gene>
<dbReference type="Pfam" id="PF01430">
    <property type="entry name" value="HSP33"/>
    <property type="match status" value="1"/>
</dbReference>
<evidence type="ECO:0000256" key="5">
    <source>
        <dbReference type="ARBA" id="ARBA00023284"/>
    </source>
</evidence>
<keyword evidence="2" id="KW-0862">Zinc</keyword>
<dbReference type="GO" id="GO:0044183">
    <property type="term" value="F:protein folding chaperone"/>
    <property type="evidence" value="ECO:0007669"/>
    <property type="project" value="TreeGrafter"/>
</dbReference>
<keyword evidence="1" id="KW-0963">Cytoplasm</keyword>
<reference evidence="6 7" key="1">
    <citation type="submission" date="2014-02" db="EMBL/GenBank/DDBJ databases">
        <title>The small core and large imbalanced accessory genome model reveals a collaborative survival strategy of Sorangium cellulosum strains in nature.</title>
        <authorList>
            <person name="Han K."/>
            <person name="Peng R."/>
            <person name="Blom J."/>
            <person name="Li Y.-Z."/>
        </authorList>
    </citation>
    <scope>NUCLEOTIDE SEQUENCE [LARGE SCALE GENOMIC DNA]</scope>
    <source>
        <strain evidence="6 7">So0007-03</strain>
    </source>
</reference>
<evidence type="ECO:0000256" key="3">
    <source>
        <dbReference type="ARBA" id="ARBA00023157"/>
    </source>
</evidence>
<dbReference type="InterPro" id="IPR016154">
    <property type="entry name" value="Heat_shock_Hsp33_C"/>
</dbReference>
<dbReference type="GO" id="GO:0005737">
    <property type="term" value="C:cytoplasm"/>
    <property type="evidence" value="ECO:0007669"/>
    <property type="project" value="InterPro"/>
</dbReference>
<dbReference type="InterPro" id="IPR000397">
    <property type="entry name" value="Heat_shock_Hsp33"/>
</dbReference>
<dbReference type="PANTHER" id="PTHR30111:SF1">
    <property type="entry name" value="33 KDA CHAPERONIN"/>
    <property type="match status" value="1"/>
</dbReference>
<name>A0A150TU54_SORCE</name>
<proteinExistence type="predicted"/>
<keyword evidence="4" id="KW-0143">Chaperone</keyword>
<dbReference type="Proteomes" id="UP000075502">
    <property type="component" value="Unassembled WGS sequence"/>
</dbReference>
<evidence type="ECO:0000256" key="4">
    <source>
        <dbReference type="ARBA" id="ARBA00023186"/>
    </source>
</evidence>
<dbReference type="GO" id="GO:0051082">
    <property type="term" value="F:unfolded protein binding"/>
    <property type="evidence" value="ECO:0007669"/>
    <property type="project" value="InterPro"/>
</dbReference>
<dbReference type="GO" id="GO:0042026">
    <property type="term" value="P:protein refolding"/>
    <property type="evidence" value="ECO:0007669"/>
    <property type="project" value="TreeGrafter"/>
</dbReference>
<organism evidence="6 7">
    <name type="scientific">Sorangium cellulosum</name>
    <name type="common">Polyangium cellulosum</name>
    <dbReference type="NCBI Taxonomy" id="56"/>
    <lineage>
        <taxon>Bacteria</taxon>
        <taxon>Pseudomonadati</taxon>
        <taxon>Myxococcota</taxon>
        <taxon>Polyangia</taxon>
        <taxon>Polyangiales</taxon>
        <taxon>Polyangiaceae</taxon>
        <taxon>Sorangium</taxon>
    </lineage>
</organism>
<evidence type="ECO:0000256" key="1">
    <source>
        <dbReference type="ARBA" id="ARBA00022490"/>
    </source>
</evidence>
<keyword evidence="3" id="KW-1015">Disulfide bond</keyword>
<protein>
    <submittedName>
        <fullName evidence="6">Heat-shock protein Hsp33</fullName>
    </submittedName>
</protein>
<dbReference type="SUPFAM" id="SSF64397">
    <property type="entry name" value="Hsp33 domain"/>
    <property type="match status" value="1"/>
</dbReference>
<sequence>MLRPSDSVVRAITIDGAFRVITALTTDTVRGAIAVQSATGATAQRLGELITGAILVREAMAPNLRVQAIVKGATGHGTLVADSHPDGTSRGLVNLGKGAADKSAVEIGEGSLLQVMRTLPNGMLHQGVVEVPAEGGISGGLMTYMQESEQVVSMIAVATLIGENGVGASGGYLVQLLPEVERGPLMVMTERLKDFERLDDVLAHEGASADVLLEELLYGMPFSRLDDSPLSFSCRCSELRVMTTLASLPRTDIEEMVEDGKVLDIRCDYCGKDYQVSPSQLRSLLTTS</sequence>
<evidence type="ECO:0000256" key="2">
    <source>
        <dbReference type="ARBA" id="ARBA00022833"/>
    </source>
</evidence>
<dbReference type="Gene3D" id="3.90.1280.10">
    <property type="entry name" value="HSP33 redox switch-like"/>
    <property type="match status" value="1"/>
</dbReference>
<comment type="caution">
    <text evidence="6">The sequence shown here is derived from an EMBL/GenBank/DDBJ whole genome shotgun (WGS) entry which is preliminary data.</text>
</comment>
<evidence type="ECO:0000313" key="7">
    <source>
        <dbReference type="Proteomes" id="UP000075502"/>
    </source>
</evidence>
<evidence type="ECO:0000313" key="6">
    <source>
        <dbReference type="EMBL" id="KYG08184.1"/>
    </source>
</evidence>
<dbReference type="AlphaFoldDB" id="A0A150TU54"/>